<reference evidence="1 2" key="1">
    <citation type="submission" date="2016-10" db="EMBL/GenBank/DDBJ databases">
        <title>Comparative genomics of Bacillus thuringiensis reveals a path to pathogens against multiple invertebrate hosts.</title>
        <authorList>
            <person name="Zheng J."/>
            <person name="Gao Q."/>
            <person name="Liu H."/>
            <person name="Peng D."/>
            <person name="Ruan L."/>
            <person name="Sun M."/>
        </authorList>
    </citation>
    <scope>NUCLEOTIDE SEQUENCE [LARGE SCALE GENOMIC DNA]</scope>
    <source>
        <strain evidence="1">BGSC 4BX1</strain>
    </source>
</reference>
<dbReference type="EMBL" id="NFDL01000043">
    <property type="protein sequence ID" value="OTY45289.1"/>
    <property type="molecule type" value="Genomic_DNA"/>
</dbReference>
<gene>
    <name evidence="1" type="ORF">BK742_11900</name>
</gene>
<accession>A0A243BGM0</accession>
<sequence>MSTKIIDVSIATIRNYGSKHVSPDGFIWGRIVRAVDDDQIFQSETLYDGPMDIPPGQSRTIGVNKRLTVHYFGEESEGHLNQMLVFQYDLTQHYVVSGNAEELRYFGPYSKKVPFDDIAGFQTFPTLYNTTEGHKIEVVYTVNLVASN</sequence>
<proteinExistence type="predicted"/>
<evidence type="ECO:0000313" key="1">
    <source>
        <dbReference type="EMBL" id="OTY45289.1"/>
    </source>
</evidence>
<dbReference type="AlphaFoldDB" id="A0A243BGM0"/>
<evidence type="ECO:0000313" key="2">
    <source>
        <dbReference type="Proteomes" id="UP000195089"/>
    </source>
</evidence>
<dbReference type="Proteomes" id="UP000195089">
    <property type="component" value="Unassembled WGS sequence"/>
</dbReference>
<organism evidence="1 2">
    <name type="scientific">Bacillus thuringiensis serovar pingluonsis</name>
    <dbReference type="NCBI Taxonomy" id="180881"/>
    <lineage>
        <taxon>Bacteria</taxon>
        <taxon>Bacillati</taxon>
        <taxon>Bacillota</taxon>
        <taxon>Bacilli</taxon>
        <taxon>Bacillales</taxon>
        <taxon>Bacillaceae</taxon>
        <taxon>Bacillus</taxon>
        <taxon>Bacillus cereus group</taxon>
    </lineage>
</organism>
<name>A0A243BGM0_BACTU</name>
<protein>
    <submittedName>
        <fullName evidence="1">Uncharacterized protein</fullName>
    </submittedName>
</protein>
<dbReference type="RefSeq" id="WP_072180979.1">
    <property type="nucleotide sequence ID" value="NZ_NFDL01000043.1"/>
</dbReference>
<comment type="caution">
    <text evidence="1">The sequence shown here is derived from an EMBL/GenBank/DDBJ whole genome shotgun (WGS) entry which is preliminary data.</text>
</comment>